<proteinExistence type="inferred from homology"/>
<dbReference type="InterPro" id="IPR003333">
    <property type="entry name" value="CMAS"/>
</dbReference>
<evidence type="ECO:0000256" key="5">
    <source>
        <dbReference type="ARBA" id="ARBA00023098"/>
    </source>
</evidence>
<keyword evidence="5" id="KW-0443">Lipid metabolism</keyword>
<dbReference type="CDD" id="cd02440">
    <property type="entry name" value="AdoMet_MTases"/>
    <property type="match status" value="1"/>
</dbReference>
<gene>
    <name evidence="7" type="ordered locus">Solca_1839</name>
</gene>
<organism evidence="7 8">
    <name type="scientific">Solitalea canadensis (strain ATCC 29591 / DSM 3403 / JCM 21819 / LMG 8368 / NBRC 15130 / NCIMB 12057 / USAM 9D)</name>
    <name type="common">Flexibacter canadensis</name>
    <dbReference type="NCBI Taxonomy" id="929556"/>
    <lineage>
        <taxon>Bacteria</taxon>
        <taxon>Pseudomonadati</taxon>
        <taxon>Bacteroidota</taxon>
        <taxon>Sphingobacteriia</taxon>
        <taxon>Sphingobacteriales</taxon>
        <taxon>Sphingobacteriaceae</taxon>
        <taxon>Solitalea</taxon>
    </lineage>
</organism>
<sequence length="380" mass="43346">MKSAATLSLSVSRYEQKIKDVFAQAGIIINGSNKYDIQVNDSRFYSKILANGSVGLGESFVDGWWSCERLDEFFTKIIDADLAKLANVDPGTKRVAFEAKFFNLQNIRKAINNASAHYNLGNDLFQAMLDKRMTYTCAFWQDASTLDEAQEAKLDLVCRKLYLEPGMSVLDIGCGWGSFAKFAAEKYKVRVTAINVSSEQVKLGSELCKDLPVEFKLQDYRLIEGKYDRIVSLGMFEHVGLKNYRTYFEVINSCLKPNGLALLHTIGASVSSKYSDPWISKYIFPNCLIPSLKQIAEAVEDLLVIEDVHNFGTDYDQTLMAWYHNFTSNWSRLQSNYSDRFYRMWCYYLLCCAGAFRARQNQLWQIVLSKGIKNGYLSLR</sequence>
<dbReference type="PANTHER" id="PTHR43667:SF1">
    <property type="entry name" value="CYCLOPROPANE-FATTY-ACYL-PHOSPHOLIPID SYNTHASE"/>
    <property type="match status" value="1"/>
</dbReference>
<comment type="similarity">
    <text evidence="1">Belongs to the CFA/CMAS family.</text>
</comment>
<dbReference type="Proteomes" id="UP000007590">
    <property type="component" value="Chromosome"/>
</dbReference>
<dbReference type="KEGG" id="scn:Solca_1839"/>
<name>H8KVZ7_SOLCM</name>
<evidence type="ECO:0000256" key="3">
    <source>
        <dbReference type="ARBA" id="ARBA00022679"/>
    </source>
</evidence>
<evidence type="ECO:0000313" key="8">
    <source>
        <dbReference type="Proteomes" id="UP000007590"/>
    </source>
</evidence>
<dbReference type="Gene3D" id="3.40.50.150">
    <property type="entry name" value="Vaccinia Virus protein VP39"/>
    <property type="match status" value="1"/>
</dbReference>
<dbReference type="InterPro" id="IPR029063">
    <property type="entry name" value="SAM-dependent_MTases_sf"/>
</dbReference>
<dbReference type="eggNOG" id="COG2230">
    <property type="taxonomic scope" value="Bacteria"/>
</dbReference>
<evidence type="ECO:0000256" key="2">
    <source>
        <dbReference type="ARBA" id="ARBA00022603"/>
    </source>
</evidence>
<dbReference type="STRING" id="929556.Solca_1839"/>
<dbReference type="EMBL" id="CP003349">
    <property type="protein sequence ID" value="AFD06900.1"/>
    <property type="molecule type" value="Genomic_DNA"/>
</dbReference>
<dbReference type="GO" id="GO:0032259">
    <property type="term" value="P:methylation"/>
    <property type="evidence" value="ECO:0007669"/>
    <property type="project" value="UniProtKB-KW"/>
</dbReference>
<dbReference type="OrthoDB" id="9782855at2"/>
<dbReference type="InterPro" id="IPR050723">
    <property type="entry name" value="CFA/CMAS"/>
</dbReference>
<keyword evidence="3 7" id="KW-0808">Transferase</keyword>
<keyword evidence="4" id="KW-0949">S-adenosyl-L-methionine</keyword>
<dbReference type="PANTHER" id="PTHR43667">
    <property type="entry name" value="CYCLOPROPANE-FATTY-ACYL-PHOSPHOLIPID SYNTHASE"/>
    <property type="match status" value="1"/>
</dbReference>
<dbReference type="HOGENOM" id="CLU_026434_6_0_10"/>
<evidence type="ECO:0000256" key="1">
    <source>
        <dbReference type="ARBA" id="ARBA00010815"/>
    </source>
</evidence>
<dbReference type="RefSeq" id="WP_014680127.1">
    <property type="nucleotide sequence ID" value="NC_017770.1"/>
</dbReference>
<dbReference type="AlphaFoldDB" id="H8KVZ7"/>
<evidence type="ECO:0000256" key="4">
    <source>
        <dbReference type="ARBA" id="ARBA00022691"/>
    </source>
</evidence>
<dbReference type="GO" id="GO:0008610">
    <property type="term" value="P:lipid biosynthetic process"/>
    <property type="evidence" value="ECO:0007669"/>
    <property type="project" value="InterPro"/>
</dbReference>
<evidence type="ECO:0000256" key="6">
    <source>
        <dbReference type="PIRSR" id="PIRSR003085-1"/>
    </source>
</evidence>
<evidence type="ECO:0000313" key="7">
    <source>
        <dbReference type="EMBL" id="AFD06900.1"/>
    </source>
</evidence>
<accession>H8KVZ7</accession>
<keyword evidence="2 7" id="KW-0489">Methyltransferase</keyword>
<protein>
    <submittedName>
        <fullName evidence="7">Methyltransferase, cyclopropane fatty acid synthase</fullName>
    </submittedName>
</protein>
<dbReference type="GO" id="GO:0008168">
    <property type="term" value="F:methyltransferase activity"/>
    <property type="evidence" value="ECO:0007669"/>
    <property type="project" value="UniProtKB-KW"/>
</dbReference>
<dbReference type="NCBIfam" id="NF008686">
    <property type="entry name" value="PRK11705.1"/>
    <property type="match status" value="1"/>
</dbReference>
<reference evidence="7" key="1">
    <citation type="submission" date="2012-02" db="EMBL/GenBank/DDBJ databases">
        <title>The complete genome of Solitalea canadensis DSM 3403.</title>
        <authorList>
            <consortium name="US DOE Joint Genome Institute (JGI-PGF)"/>
            <person name="Lucas S."/>
            <person name="Copeland A."/>
            <person name="Lapidus A."/>
            <person name="Glavina del Rio T."/>
            <person name="Dalin E."/>
            <person name="Tice H."/>
            <person name="Bruce D."/>
            <person name="Goodwin L."/>
            <person name="Pitluck S."/>
            <person name="Peters L."/>
            <person name="Ovchinnikova G."/>
            <person name="Lu M."/>
            <person name="Kyrpides N."/>
            <person name="Mavromatis K."/>
            <person name="Ivanova N."/>
            <person name="Brettin T."/>
            <person name="Detter J.C."/>
            <person name="Han C."/>
            <person name="Larimer F."/>
            <person name="Land M."/>
            <person name="Hauser L."/>
            <person name="Markowitz V."/>
            <person name="Cheng J.-F."/>
            <person name="Hugenholtz P."/>
            <person name="Woyke T."/>
            <person name="Wu D."/>
            <person name="Spring S."/>
            <person name="Schroeder M."/>
            <person name="Kopitz M."/>
            <person name="Brambilla E."/>
            <person name="Klenk H.-P."/>
            <person name="Eisen J.A."/>
        </authorList>
    </citation>
    <scope>NUCLEOTIDE SEQUENCE</scope>
    <source>
        <strain evidence="7">DSM 3403</strain>
    </source>
</reference>
<keyword evidence="8" id="KW-1185">Reference proteome</keyword>
<feature type="active site" evidence="6">
    <location>
        <position position="352"/>
    </location>
</feature>
<dbReference type="Pfam" id="PF02353">
    <property type="entry name" value="CMAS"/>
    <property type="match status" value="1"/>
</dbReference>
<dbReference type="SUPFAM" id="SSF53335">
    <property type="entry name" value="S-adenosyl-L-methionine-dependent methyltransferases"/>
    <property type="match status" value="1"/>
</dbReference>
<dbReference type="PIRSF" id="PIRSF003085">
    <property type="entry name" value="CMAS"/>
    <property type="match status" value="1"/>
</dbReference>